<keyword evidence="4 6" id="KW-1133">Transmembrane helix</keyword>
<sequence length="324" mass="35185">MKLSRHHLAALAAFLVWGFFPIPLRMLTGYASGQILFFRILLSLILLLLIHGLGRRAAVRGVVQQWQAAATAERRRVATSTIVGGLLLTANWLLFIYVVNEVSVQAGSFAYLICPILTALLGFGLLGEKLRPNQWVAIGMSAVSCALLGVGELRMLLMSLVVAFTYALYLITQRRLQGYDRLVLLTVQLGLASLVVLPLAPMLGAQPLAGFADAHLLLFAAILSVGFTVFPLFLNLYALNALPSGTVGILMYTNPIVSFALAFLYFGEEASFTQAVAYGVILLSVALYNLNLTFGKVPDSLVSSSQGQRARGEAYRCYLRALLK</sequence>
<dbReference type="EMBL" id="CP095061">
    <property type="protein sequence ID" value="UOQ66701.1"/>
    <property type="molecule type" value="Genomic_DNA"/>
</dbReference>
<feature type="domain" description="EamA" evidence="7">
    <location>
        <begin position="8"/>
        <end position="148"/>
    </location>
</feature>
<dbReference type="InterPro" id="IPR000620">
    <property type="entry name" value="EamA_dom"/>
</dbReference>
<protein>
    <submittedName>
        <fullName evidence="8">EamA family transporter</fullName>
    </submittedName>
</protein>
<dbReference type="InterPro" id="IPR050638">
    <property type="entry name" value="AA-Vitamin_Transporters"/>
</dbReference>
<comment type="similarity">
    <text evidence="2">Belongs to the EamA transporter family.</text>
</comment>
<dbReference type="Pfam" id="PF00892">
    <property type="entry name" value="EamA"/>
    <property type="match status" value="2"/>
</dbReference>
<feature type="transmembrane region" description="Helical" evidence="6">
    <location>
        <begin position="31"/>
        <end position="50"/>
    </location>
</feature>
<evidence type="ECO:0000256" key="6">
    <source>
        <dbReference type="SAM" id="Phobius"/>
    </source>
</evidence>
<evidence type="ECO:0000256" key="4">
    <source>
        <dbReference type="ARBA" id="ARBA00022989"/>
    </source>
</evidence>
<keyword evidence="9" id="KW-1185">Reference proteome</keyword>
<feature type="transmembrane region" description="Helical" evidence="6">
    <location>
        <begin position="155"/>
        <end position="171"/>
    </location>
</feature>
<reference evidence="8" key="1">
    <citation type="submission" date="2022-04" db="EMBL/GenBank/DDBJ databases">
        <title>Hymenobacter sp. isolated from the air.</title>
        <authorList>
            <person name="Won M."/>
            <person name="Lee C.-M."/>
            <person name="Woen H.-Y."/>
            <person name="Kwon S.-W."/>
        </authorList>
    </citation>
    <scope>NUCLEOTIDE SEQUENCE</scope>
    <source>
        <strain evidence="8">5420S-77</strain>
    </source>
</reference>
<feature type="transmembrane region" description="Helical" evidence="6">
    <location>
        <begin position="109"/>
        <end position="126"/>
    </location>
</feature>
<evidence type="ECO:0000313" key="8">
    <source>
        <dbReference type="EMBL" id="UOQ66701.1"/>
    </source>
</evidence>
<organism evidence="8 9">
    <name type="scientific">Hymenobacter volaticus</name>
    <dbReference type="NCBI Taxonomy" id="2932254"/>
    <lineage>
        <taxon>Bacteria</taxon>
        <taxon>Pseudomonadati</taxon>
        <taxon>Bacteroidota</taxon>
        <taxon>Cytophagia</taxon>
        <taxon>Cytophagales</taxon>
        <taxon>Hymenobacteraceae</taxon>
        <taxon>Hymenobacter</taxon>
    </lineage>
</organism>
<proteinExistence type="inferred from homology"/>
<keyword evidence="5 6" id="KW-0472">Membrane</keyword>
<evidence type="ECO:0000256" key="1">
    <source>
        <dbReference type="ARBA" id="ARBA00004141"/>
    </source>
</evidence>
<evidence type="ECO:0000313" key="9">
    <source>
        <dbReference type="Proteomes" id="UP000830401"/>
    </source>
</evidence>
<evidence type="ECO:0000259" key="7">
    <source>
        <dbReference type="Pfam" id="PF00892"/>
    </source>
</evidence>
<feature type="domain" description="EamA" evidence="7">
    <location>
        <begin position="155"/>
        <end position="289"/>
    </location>
</feature>
<feature type="transmembrane region" description="Helical" evidence="6">
    <location>
        <begin position="183"/>
        <end position="204"/>
    </location>
</feature>
<feature type="transmembrane region" description="Helical" evidence="6">
    <location>
        <begin position="133"/>
        <end position="149"/>
    </location>
</feature>
<dbReference type="InterPro" id="IPR037185">
    <property type="entry name" value="EmrE-like"/>
</dbReference>
<evidence type="ECO:0000256" key="2">
    <source>
        <dbReference type="ARBA" id="ARBA00007362"/>
    </source>
</evidence>
<evidence type="ECO:0000256" key="3">
    <source>
        <dbReference type="ARBA" id="ARBA00022692"/>
    </source>
</evidence>
<feature type="transmembrane region" description="Helical" evidence="6">
    <location>
        <begin position="216"/>
        <end position="237"/>
    </location>
</feature>
<dbReference type="PANTHER" id="PTHR32322">
    <property type="entry name" value="INNER MEMBRANE TRANSPORTER"/>
    <property type="match status" value="1"/>
</dbReference>
<gene>
    <name evidence="8" type="ORF">MUN86_01865</name>
</gene>
<feature type="transmembrane region" description="Helical" evidence="6">
    <location>
        <begin position="249"/>
        <end position="266"/>
    </location>
</feature>
<dbReference type="Proteomes" id="UP000830401">
    <property type="component" value="Chromosome"/>
</dbReference>
<evidence type="ECO:0000256" key="5">
    <source>
        <dbReference type="ARBA" id="ARBA00023136"/>
    </source>
</evidence>
<dbReference type="SUPFAM" id="SSF103481">
    <property type="entry name" value="Multidrug resistance efflux transporter EmrE"/>
    <property type="match status" value="2"/>
</dbReference>
<feature type="transmembrane region" description="Helical" evidence="6">
    <location>
        <begin position="77"/>
        <end position="97"/>
    </location>
</feature>
<accession>A0ABY4G7D3</accession>
<feature type="transmembrane region" description="Helical" evidence="6">
    <location>
        <begin position="272"/>
        <end position="290"/>
    </location>
</feature>
<name>A0ABY4G7D3_9BACT</name>
<dbReference type="RefSeq" id="WP_245121065.1">
    <property type="nucleotide sequence ID" value="NZ_CP095061.1"/>
</dbReference>
<comment type="subcellular location">
    <subcellularLocation>
        <location evidence="1">Membrane</location>
        <topology evidence="1">Multi-pass membrane protein</topology>
    </subcellularLocation>
</comment>
<dbReference type="PANTHER" id="PTHR32322:SF2">
    <property type="entry name" value="EAMA DOMAIN-CONTAINING PROTEIN"/>
    <property type="match status" value="1"/>
</dbReference>
<keyword evidence="3 6" id="KW-0812">Transmembrane</keyword>